<evidence type="ECO:0000313" key="3">
    <source>
        <dbReference type="MGI" id="MGI:891999"/>
    </source>
</evidence>
<dbReference type="MGI" id="MGI:891999">
    <property type="gene designation" value="Adarb1"/>
</dbReference>
<evidence type="ECO:0000313" key="2">
    <source>
        <dbReference type="EMBL" id="BAE23858.1"/>
    </source>
</evidence>
<feature type="compositionally biased region" description="Polar residues" evidence="1">
    <location>
        <begin position="43"/>
        <end position="55"/>
    </location>
</feature>
<name>Q3UTX2_MOUSE</name>
<reference evidence="2" key="7">
    <citation type="journal article" date="2005" name="Science">
        <title>The Transcriptional Landscape of the Mammalian Genome.</title>
        <authorList>
            <consortium name="The FANTOM Consortium"/>
            <consortium name="Riken Genome Exploration Research Group and Genome Science Group (Genome Network Project Core Group)"/>
        </authorList>
    </citation>
    <scope>NUCLEOTIDE SEQUENCE</scope>
    <source>
        <strain evidence="2">C57BL/6J</strain>
        <tissue evidence="2">Aorta and vein</tissue>
    </source>
</reference>
<sequence length="101" mass="10832">MPQQGRMSLAAHPACVSTRCTVAGCVYTARFPPTCCAPRSLSLPHTTSPSWQRGSTRLPRPVCSLPSSRRGWAPGWRSPQSRTSSPSLPEPGGCRAQSARL</sequence>
<protein>
    <submittedName>
        <fullName evidence="2">Uncharacterized protein</fullName>
    </submittedName>
</protein>
<reference evidence="2" key="1">
    <citation type="journal article" date="1999" name="Methods Enzymol.">
        <title>High-efficiency full-length cDNA cloning.</title>
        <authorList>
            <person name="Carninci P."/>
            <person name="Hayashizaki Y."/>
        </authorList>
    </citation>
    <scope>NUCLEOTIDE SEQUENCE</scope>
    <source>
        <strain evidence="2">C57BL/6J</strain>
        <tissue evidence="2">Aorta and vein</tissue>
    </source>
</reference>
<reference evidence="2" key="6">
    <citation type="submission" date="2004-03" db="EMBL/GenBank/DDBJ databases">
        <authorList>
            <person name="Arakawa T."/>
            <person name="Carninci P."/>
            <person name="Fukuda S."/>
            <person name="Hashizume W."/>
            <person name="Hayashida K."/>
            <person name="Hori F."/>
            <person name="Iida J."/>
            <person name="Imamura K."/>
            <person name="Imotani K."/>
            <person name="Itoh M."/>
            <person name="Kanagawa S."/>
            <person name="Kawai J."/>
            <person name="Kojima M."/>
            <person name="Konno H."/>
            <person name="Murata M."/>
            <person name="Nakamura M."/>
            <person name="Ninomiya N."/>
            <person name="Nishiyori H."/>
            <person name="Nomura K."/>
            <person name="Ohno M."/>
            <person name="Sakazume N."/>
            <person name="Sano H."/>
            <person name="Sasaki D."/>
            <person name="Shibata K."/>
            <person name="Shiraki T."/>
            <person name="Tagami M."/>
            <person name="Tagami Y."/>
            <person name="Waki K."/>
            <person name="Watahiki A."/>
            <person name="Muramatsu M."/>
            <person name="Hayashizaki Y."/>
        </authorList>
    </citation>
    <scope>NUCLEOTIDE SEQUENCE</scope>
    <source>
        <strain evidence="2">C57BL/6J</strain>
        <tissue evidence="2">Aorta and vein</tissue>
    </source>
</reference>
<feature type="compositionally biased region" description="Polar residues" evidence="1">
    <location>
        <begin position="78"/>
        <end position="87"/>
    </location>
</feature>
<feature type="region of interest" description="Disordered" evidence="1">
    <location>
        <begin position="40"/>
        <end position="101"/>
    </location>
</feature>
<reference evidence="2" key="2">
    <citation type="journal article" date="2000" name="Genome Res.">
        <title>Normalization and subtraction of cap-trapper-selected cDNAs to prepare full-length cDNA libraries for rapid discovery of new genes.</title>
        <authorList>
            <person name="Carninci P."/>
            <person name="Shibata Y."/>
            <person name="Hayatsu N."/>
            <person name="Sugahara Y."/>
            <person name="Shibata K."/>
            <person name="Itoh M."/>
            <person name="Konno H."/>
            <person name="Okazaki Y."/>
            <person name="Muramatsu M."/>
            <person name="Hayashizaki Y."/>
        </authorList>
    </citation>
    <scope>NUCLEOTIDE SEQUENCE</scope>
    <source>
        <strain evidence="2">C57BL/6J</strain>
        <tissue evidence="2">Aorta and vein</tissue>
    </source>
</reference>
<dbReference type="EMBL" id="AK139004">
    <property type="protein sequence ID" value="BAE23858.1"/>
    <property type="molecule type" value="mRNA"/>
</dbReference>
<reference evidence="2" key="4">
    <citation type="journal article" date="2001" name="Nature">
        <title>Functional annotation of a full-length mouse cDNA collection.</title>
        <authorList>
            <consortium name="The RIKEN Genome Exploration Research Group Phase II Team and the FANTOM Consortium"/>
        </authorList>
    </citation>
    <scope>NUCLEOTIDE SEQUENCE</scope>
    <source>
        <strain evidence="2">C57BL/6J</strain>
        <tissue evidence="2">Aorta and vein</tissue>
    </source>
</reference>
<gene>
    <name evidence="3" type="primary">Adarb1</name>
</gene>
<evidence type="ECO:0000256" key="1">
    <source>
        <dbReference type="SAM" id="MobiDB-lite"/>
    </source>
</evidence>
<proteinExistence type="evidence at transcript level"/>
<dbReference type="AlphaFoldDB" id="Q3UTX2"/>
<reference evidence="2" key="8">
    <citation type="journal article" date="2005" name="Science">
        <title>Antisense Transcription in the Mammalian Transcriptome.</title>
        <authorList>
            <consortium name="RIKEN Genome Exploration Research Group and Genome Science Group (Genome Network Project Core Group) and the FANTOM Consortium"/>
        </authorList>
    </citation>
    <scope>NUCLEOTIDE SEQUENCE</scope>
    <source>
        <strain evidence="2">C57BL/6J</strain>
        <tissue evidence="2">Aorta and vein</tissue>
    </source>
</reference>
<organism evidence="2">
    <name type="scientific">Mus musculus</name>
    <name type="common">Mouse</name>
    <dbReference type="NCBI Taxonomy" id="10090"/>
    <lineage>
        <taxon>Eukaryota</taxon>
        <taxon>Metazoa</taxon>
        <taxon>Chordata</taxon>
        <taxon>Craniata</taxon>
        <taxon>Vertebrata</taxon>
        <taxon>Euteleostomi</taxon>
        <taxon>Mammalia</taxon>
        <taxon>Eutheria</taxon>
        <taxon>Euarchontoglires</taxon>
        <taxon>Glires</taxon>
        <taxon>Rodentia</taxon>
        <taxon>Myomorpha</taxon>
        <taxon>Muroidea</taxon>
        <taxon>Muridae</taxon>
        <taxon>Murinae</taxon>
        <taxon>Mus</taxon>
        <taxon>Mus</taxon>
    </lineage>
</organism>
<reference evidence="2" key="3">
    <citation type="journal article" date="2000" name="Genome Res.">
        <title>RIKEN integrated sequence analysis (RISA) system--384-format sequencing pipeline with 384 multicapillary sequencer.</title>
        <authorList>
            <person name="Shibata K."/>
            <person name="Itoh M."/>
            <person name="Aizawa K."/>
            <person name="Nagaoka S."/>
            <person name="Sasaki N."/>
            <person name="Carninci P."/>
            <person name="Konno H."/>
            <person name="Akiyama J."/>
            <person name="Nishi K."/>
            <person name="Kitsunai T."/>
            <person name="Tashiro H."/>
            <person name="Itoh M."/>
            <person name="Sumi N."/>
            <person name="Ishii Y."/>
            <person name="Nakamura S."/>
            <person name="Hazama M."/>
            <person name="Nishine T."/>
            <person name="Harada A."/>
            <person name="Yamamoto R."/>
            <person name="Matsumoto H."/>
            <person name="Sakaguchi S."/>
            <person name="Ikegami T."/>
            <person name="Kashiwagi K."/>
            <person name="Fujiwake S."/>
            <person name="Inoue K."/>
            <person name="Togawa Y."/>
            <person name="Izawa M."/>
            <person name="Ohara E."/>
            <person name="Watahiki M."/>
            <person name="Yoneda Y."/>
            <person name="Ishikawa T."/>
            <person name="Ozawa K."/>
            <person name="Tanaka T."/>
            <person name="Matsuura S."/>
            <person name="Kawai J."/>
            <person name="Okazaki Y."/>
            <person name="Muramatsu M."/>
            <person name="Inoue Y."/>
            <person name="Kira A."/>
            <person name="Hayashizaki Y."/>
        </authorList>
    </citation>
    <scope>NUCLEOTIDE SEQUENCE</scope>
    <source>
        <strain evidence="2">C57BL/6J</strain>
        <tissue evidence="2">Aorta and vein</tissue>
    </source>
</reference>
<reference evidence="2" key="5">
    <citation type="journal article" date="2002" name="Nature">
        <title>Analysis of the mouse transcriptome based on functional annotation of 60,770 full-length cDNAs.</title>
        <authorList>
            <consortium name="The FANTOM Consortium and the RIKEN Genome Exploration Research Group Phase I and II Team"/>
        </authorList>
    </citation>
    <scope>NUCLEOTIDE SEQUENCE</scope>
    <source>
        <strain evidence="2">C57BL/6J</strain>
        <tissue evidence="2">Aorta and vein</tissue>
    </source>
</reference>
<accession>Q3UTX2</accession>
<dbReference type="AGR" id="MGI:891999"/>